<evidence type="ECO:0000313" key="1">
    <source>
        <dbReference type="EMBL" id="CAE7388362.1"/>
    </source>
</evidence>
<name>A0A812QJY6_9DINO</name>
<proteinExistence type="predicted"/>
<evidence type="ECO:0000313" key="2">
    <source>
        <dbReference type="Proteomes" id="UP000604046"/>
    </source>
</evidence>
<dbReference type="EMBL" id="CAJNDS010002237">
    <property type="protein sequence ID" value="CAE7388362.1"/>
    <property type="molecule type" value="Genomic_DNA"/>
</dbReference>
<protein>
    <submittedName>
        <fullName evidence="1">Uncharacterized protein</fullName>
    </submittedName>
</protein>
<organism evidence="1 2">
    <name type="scientific">Symbiodinium natans</name>
    <dbReference type="NCBI Taxonomy" id="878477"/>
    <lineage>
        <taxon>Eukaryota</taxon>
        <taxon>Sar</taxon>
        <taxon>Alveolata</taxon>
        <taxon>Dinophyceae</taxon>
        <taxon>Suessiales</taxon>
        <taxon>Symbiodiniaceae</taxon>
        <taxon>Symbiodinium</taxon>
    </lineage>
</organism>
<comment type="caution">
    <text evidence="1">The sequence shown here is derived from an EMBL/GenBank/DDBJ whole genome shotgun (WGS) entry which is preliminary data.</text>
</comment>
<sequence length="142" mass="15374">MWNITSKAPGWRGMHLDWAFHTNLLDSWPNHCSWLWWDFGAGAEAVGPSPSRSIANWRLSIVSQLSLPASLDASPGCSAGWCVCGAAAAMETSDAHLQTAIVLQKVCVEQRGFASSTLKRLPRASAQGTRDGWAAYSNSKLD</sequence>
<reference evidence="1" key="1">
    <citation type="submission" date="2021-02" db="EMBL/GenBank/DDBJ databases">
        <authorList>
            <person name="Dougan E. K."/>
            <person name="Rhodes N."/>
            <person name="Thang M."/>
            <person name="Chan C."/>
        </authorList>
    </citation>
    <scope>NUCLEOTIDE SEQUENCE</scope>
</reference>
<accession>A0A812QJY6</accession>
<keyword evidence="2" id="KW-1185">Reference proteome</keyword>
<gene>
    <name evidence="1" type="ORF">SNAT2548_LOCUS21177</name>
</gene>
<dbReference type="Proteomes" id="UP000604046">
    <property type="component" value="Unassembled WGS sequence"/>
</dbReference>
<dbReference type="AlphaFoldDB" id="A0A812QJY6"/>